<sequence>MEDAIKKRSPFAYWEVDGESYKLKLKTSTIVELETKFKINLIELMKGEDSSGTQALSIMLEITHAAMKEWHHGIKLKDVLDMFEKYVDEGGSQFSFYINVYLKIFTVSGFFPQALAADMEKGLEETRKELEMM</sequence>
<proteinExistence type="predicted"/>
<accession>A0A7V7UCI7</accession>
<comment type="caution">
    <text evidence="1">The sequence shown here is derived from an EMBL/GenBank/DDBJ whole genome shotgun (WGS) entry which is preliminary data.</text>
</comment>
<gene>
    <name evidence="1" type="ORF">F7O84_08105</name>
</gene>
<keyword evidence="2" id="KW-1185">Reference proteome</keyword>
<evidence type="ECO:0000313" key="2">
    <source>
        <dbReference type="Proteomes" id="UP000461768"/>
    </source>
</evidence>
<dbReference type="Proteomes" id="UP000461768">
    <property type="component" value="Unassembled WGS sequence"/>
</dbReference>
<protein>
    <submittedName>
        <fullName evidence="1">Uncharacterized protein</fullName>
    </submittedName>
</protein>
<organism evidence="1 2">
    <name type="scientific">Candidatus Galacturonatibacter soehngenii</name>
    <dbReference type="NCBI Taxonomy" id="2307010"/>
    <lineage>
        <taxon>Bacteria</taxon>
        <taxon>Bacillati</taxon>
        <taxon>Bacillota</taxon>
        <taxon>Clostridia</taxon>
        <taxon>Lachnospirales</taxon>
        <taxon>Lachnospiraceae</taxon>
        <taxon>Candidatus Galacturonatibacter</taxon>
    </lineage>
</organism>
<reference evidence="1 2" key="1">
    <citation type="submission" date="2019-09" db="EMBL/GenBank/DDBJ databases">
        <authorList>
            <person name="Valk L.C."/>
        </authorList>
    </citation>
    <scope>NUCLEOTIDE SEQUENCE [LARGE SCALE GENOMIC DNA]</scope>
    <source>
        <strain evidence="1">GalUA</strain>
    </source>
</reference>
<evidence type="ECO:0000313" key="1">
    <source>
        <dbReference type="EMBL" id="KAB1438709.1"/>
    </source>
</evidence>
<dbReference type="EMBL" id="WAGX01000005">
    <property type="protein sequence ID" value="KAB1438709.1"/>
    <property type="molecule type" value="Genomic_DNA"/>
</dbReference>
<reference evidence="1 2" key="2">
    <citation type="submission" date="2020-02" db="EMBL/GenBank/DDBJ databases">
        <title>Candidatus Galacturonibacter soehngenii shows hetero-acetogenic catabolism of galacturonic acid but lacks a canonical carbon monoxide dehydrogenase/acetyl-CoA synthase complex.</title>
        <authorList>
            <person name="Diender M."/>
            <person name="Stouten G.R."/>
            <person name="Petersen J.F."/>
            <person name="Nielsen P.H."/>
            <person name="Dueholm M.S."/>
            <person name="Pronk J.T."/>
            <person name="Van Loosdrecht M.C.M."/>
        </authorList>
    </citation>
    <scope>NUCLEOTIDE SEQUENCE [LARGE SCALE GENOMIC DNA]</scope>
    <source>
        <strain evidence="1">GalUA</strain>
    </source>
</reference>
<dbReference type="OrthoDB" id="1655060at2"/>
<dbReference type="AlphaFoldDB" id="A0A7V7UCI7"/>
<name>A0A7V7UCI7_9FIRM</name>
<dbReference type="InterPro" id="IPR046078">
    <property type="entry name" value="DUF6096"/>
</dbReference>
<dbReference type="Pfam" id="PF19591">
    <property type="entry name" value="DUF6096"/>
    <property type="match status" value="1"/>
</dbReference>